<dbReference type="CDD" id="cd03884">
    <property type="entry name" value="M20_bAS"/>
    <property type="match status" value="1"/>
</dbReference>
<gene>
    <name evidence="4" type="ORF">KLLA0_D03520g</name>
</gene>
<dbReference type="STRING" id="284590.Q6CS66"/>
<dbReference type="eggNOG" id="ENOG502QPR4">
    <property type="taxonomic scope" value="Eukaryota"/>
</dbReference>
<dbReference type="PIRSF" id="PIRSF001235">
    <property type="entry name" value="Amidase_carbamoylase"/>
    <property type="match status" value="1"/>
</dbReference>
<dbReference type="KEGG" id="kla:KLLA0_D03520g"/>
<dbReference type="InterPro" id="IPR010158">
    <property type="entry name" value="Amidase_Cbmase"/>
</dbReference>
<accession>Q6CS66</accession>
<dbReference type="Pfam" id="PF01546">
    <property type="entry name" value="Peptidase_M20"/>
    <property type="match status" value="1"/>
</dbReference>
<dbReference type="PaxDb" id="284590-Q6CS66"/>
<dbReference type="InterPro" id="IPR036264">
    <property type="entry name" value="Bact_exopeptidase_dim_dom"/>
</dbReference>
<dbReference type="OMA" id="IWPHGRW"/>
<dbReference type="InterPro" id="IPR011650">
    <property type="entry name" value="Peptidase_M20_dimer"/>
</dbReference>
<comment type="similarity">
    <text evidence="1">Belongs to the peptidase M20A family.</text>
</comment>
<dbReference type="SUPFAM" id="SSF55031">
    <property type="entry name" value="Bacterial exopeptidase dimerisation domain"/>
    <property type="match status" value="1"/>
</dbReference>
<dbReference type="Gene3D" id="3.30.70.360">
    <property type="match status" value="1"/>
</dbReference>
<dbReference type="Gene3D" id="3.40.630.10">
    <property type="entry name" value="Zn peptidases"/>
    <property type="match status" value="1"/>
</dbReference>
<evidence type="ECO:0000313" key="5">
    <source>
        <dbReference type="Proteomes" id="UP000000598"/>
    </source>
</evidence>
<dbReference type="InParanoid" id="Q6CS66"/>
<dbReference type="Proteomes" id="UP000000598">
    <property type="component" value="Chromosome D"/>
</dbReference>
<evidence type="ECO:0000256" key="1">
    <source>
        <dbReference type="ARBA" id="ARBA00006247"/>
    </source>
</evidence>
<dbReference type="Pfam" id="PF07687">
    <property type="entry name" value="M20_dimer"/>
    <property type="match status" value="1"/>
</dbReference>
<dbReference type="GO" id="GO:0016813">
    <property type="term" value="F:hydrolase activity, acting on carbon-nitrogen (but not peptide) bonds, in linear amidines"/>
    <property type="evidence" value="ECO:0007669"/>
    <property type="project" value="InterPro"/>
</dbReference>
<dbReference type="HOGENOM" id="CLU_024588_2_0_1"/>
<reference evidence="4 5" key="1">
    <citation type="journal article" date="2004" name="Nature">
        <title>Genome evolution in yeasts.</title>
        <authorList>
            <consortium name="Genolevures"/>
            <person name="Dujon B."/>
            <person name="Sherman D."/>
            <person name="Fischer G."/>
            <person name="Durrens P."/>
            <person name="Casaregola S."/>
            <person name="Lafontaine I."/>
            <person name="de Montigny J."/>
            <person name="Marck C."/>
            <person name="Neuveglise C."/>
            <person name="Talla E."/>
            <person name="Goffard N."/>
            <person name="Frangeul L."/>
            <person name="Aigle M."/>
            <person name="Anthouard V."/>
            <person name="Babour A."/>
            <person name="Barbe V."/>
            <person name="Barnay S."/>
            <person name="Blanchin S."/>
            <person name="Beckerich J.M."/>
            <person name="Beyne E."/>
            <person name="Bleykasten C."/>
            <person name="Boisrame A."/>
            <person name="Boyer J."/>
            <person name="Cattolico L."/>
            <person name="Confanioleri F."/>
            <person name="de Daruvar A."/>
            <person name="Despons L."/>
            <person name="Fabre E."/>
            <person name="Fairhead C."/>
            <person name="Ferry-Dumazet H."/>
            <person name="Groppi A."/>
            <person name="Hantraye F."/>
            <person name="Hennequin C."/>
            <person name="Jauniaux N."/>
            <person name="Joyet P."/>
            <person name="Kachouri R."/>
            <person name="Kerrest A."/>
            <person name="Koszul R."/>
            <person name="Lemaire M."/>
            <person name="Lesur I."/>
            <person name="Ma L."/>
            <person name="Muller H."/>
            <person name="Nicaud J.M."/>
            <person name="Nikolski M."/>
            <person name="Oztas S."/>
            <person name="Ozier-Kalogeropoulos O."/>
            <person name="Pellenz S."/>
            <person name="Potier S."/>
            <person name="Richard G.F."/>
            <person name="Straub M.L."/>
            <person name="Suleau A."/>
            <person name="Swennene D."/>
            <person name="Tekaia F."/>
            <person name="Wesolowski-Louvel M."/>
            <person name="Westhof E."/>
            <person name="Wirth B."/>
            <person name="Zeniou-Meyer M."/>
            <person name="Zivanovic I."/>
            <person name="Bolotin-Fukuhara M."/>
            <person name="Thierry A."/>
            <person name="Bouchier C."/>
            <person name="Caudron B."/>
            <person name="Scarpelli C."/>
            <person name="Gaillardin C."/>
            <person name="Weissenbach J."/>
            <person name="Wincker P."/>
            <person name="Souciet J.L."/>
        </authorList>
    </citation>
    <scope>NUCLEOTIDE SEQUENCE [LARGE SCALE GENOMIC DNA]</scope>
    <source>
        <strain evidence="5">ATCC 8585 / CBS 2359 / DSM 70799 / NBRC 1267 / NRRL Y-1140 / WM37</strain>
    </source>
</reference>
<evidence type="ECO:0000313" key="4">
    <source>
        <dbReference type="EMBL" id="CAH00319.1"/>
    </source>
</evidence>
<keyword evidence="2" id="KW-0378">Hydrolase</keyword>
<dbReference type="RefSeq" id="XP_453223.1">
    <property type="nucleotide sequence ID" value="XM_453223.1"/>
</dbReference>
<proteinExistence type="inferred from homology"/>
<organism evidence="4 5">
    <name type="scientific">Kluyveromyces lactis (strain ATCC 8585 / CBS 2359 / DSM 70799 / NBRC 1267 / NRRL Y-1140 / WM37)</name>
    <name type="common">Yeast</name>
    <name type="synonym">Candida sphaerica</name>
    <dbReference type="NCBI Taxonomy" id="284590"/>
    <lineage>
        <taxon>Eukaryota</taxon>
        <taxon>Fungi</taxon>
        <taxon>Dikarya</taxon>
        <taxon>Ascomycota</taxon>
        <taxon>Saccharomycotina</taxon>
        <taxon>Saccharomycetes</taxon>
        <taxon>Saccharomycetales</taxon>
        <taxon>Saccharomycetaceae</taxon>
        <taxon>Kluyveromyces</taxon>
    </lineage>
</organism>
<keyword evidence="5" id="KW-1185">Reference proteome</keyword>
<dbReference type="NCBIfam" id="TIGR01879">
    <property type="entry name" value="hydantase"/>
    <property type="match status" value="1"/>
</dbReference>
<sequence>MTSTIAPTTTTTTTDSATGTINLVGHVPLQIAPGRLNDTILSTGSEFGGVARWGEERHEFGMRRLAGTELDGKMRDWFVRECKDLGCSIKIDQIGNIFAIYPGKNSGTKPTATGSHLDTQPEAGKYDGILGVLAGLEVLRTFKDNNYVPNYDVCVVVWFNEEGARFARSCTGSSVWSHDLSLEDAYSLVSIGEEHPETVKESLTKINYIGDVPASYQENQIDAHFELHIEQGPILEDEDRRIGIVTGVQAYNWSKITVSGVGAHAGTTPWRLRKDALLMTSKMICAAAEIAESHDGLFTTGVIDVKPYSVNIIPGEVTFTMDLRHYSDEMLKQIIEEIQSAFDKLIKNNKGGALTYEREVLQVSPSVKFNETCIDCVSRSAYSQFEKDKVKPMWSGAGHDSCQTAPHVPTSMIFIPSKDGLSHNYYEYSSPQEIADGFKVLLQAIINYDNYRATRGH</sequence>
<protein>
    <submittedName>
        <fullName evidence="4">KLLA0D03520p</fullName>
    </submittedName>
</protein>
<dbReference type="InterPro" id="IPR002933">
    <property type="entry name" value="Peptidase_M20"/>
</dbReference>
<dbReference type="GeneID" id="2892976"/>
<name>Q6CS66_KLULA</name>
<evidence type="ECO:0000259" key="3">
    <source>
        <dbReference type="Pfam" id="PF07687"/>
    </source>
</evidence>
<evidence type="ECO:0000256" key="2">
    <source>
        <dbReference type="ARBA" id="ARBA00022801"/>
    </source>
</evidence>
<dbReference type="EMBL" id="CR382124">
    <property type="protein sequence ID" value="CAH00319.1"/>
    <property type="molecule type" value="Genomic_DNA"/>
</dbReference>
<feature type="domain" description="Peptidase M20 dimerisation" evidence="3">
    <location>
        <begin position="252"/>
        <end position="348"/>
    </location>
</feature>
<dbReference type="SUPFAM" id="SSF53187">
    <property type="entry name" value="Zn-dependent exopeptidases"/>
    <property type="match status" value="1"/>
</dbReference>
<dbReference type="PANTHER" id="PTHR32494">
    <property type="entry name" value="ALLANTOATE DEIMINASE-RELATED"/>
    <property type="match status" value="1"/>
</dbReference>
<dbReference type="PANTHER" id="PTHR32494:SF5">
    <property type="entry name" value="ALLANTOATE AMIDOHYDROLASE"/>
    <property type="match status" value="1"/>
</dbReference>
<dbReference type="AlphaFoldDB" id="Q6CS66"/>